<dbReference type="VEuPathDB" id="MicrosporidiaDB:H312_00414"/>
<dbReference type="Proteomes" id="UP000030655">
    <property type="component" value="Unassembled WGS sequence"/>
</dbReference>
<keyword evidence="1" id="KW-0175">Coiled coil</keyword>
<sequence length="211" mass="25116">MYLLNIFMVTFVKSEQDINYLTYTINNTPLIKLLFSSQTLKNIEAYQNIPQINGLKQKLINANNSFIYNFIKQKQLNFKINAVIKLDELKEAIKNKEKELKNLLKSIRKKIRNLKSIRNKVEFIELTNELFKIIINCINEEKNFKELVASTIYKVKNNKNDKIIMNNKNYIVSLIKRRDKYNLNCFLVINDLDRVICKMINDDIIHELYKD</sequence>
<dbReference type="OrthoDB" id="10342482at2759"/>
<proteinExistence type="predicted"/>
<dbReference type="EMBL" id="KK365132">
    <property type="protein sequence ID" value="KCZ82137.1"/>
    <property type="molecule type" value="Genomic_DNA"/>
</dbReference>
<gene>
    <name evidence="2" type="ORF">H312_00414</name>
</gene>
<protein>
    <submittedName>
        <fullName evidence="2">Uncharacterized protein</fullName>
    </submittedName>
</protein>
<accession>A0A059F4X4</accession>
<reference evidence="3" key="1">
    <citation type="submission" date="2013-02" db="EMBL/GenBank/DDBJ databases">
        <authorList>
            <consortium name="The Broad Institute Genome Sequencing Platform"/>
            <person name="Cuomo C."/>
            <person name="Becnel J."/>
            <person name="Sanscrainte N."/>
            <person name="Walker B."/>
            <person name="Young S.K."/>
            <person name="Zeng Q."/>
            <person name="Gargeya S."/>
            <person name="Fitzgerald M."/>
            <person name="Haas B."/>
            <person name="Abouelleil A."/>
            <person name="Alvarado L."/>
            <person name="Arachchi H.M."/>
            <person name="Berlin A.M."/>
            <person name="Chapman S.B."/>
            <person name="Dewar J."/>
            <person name="Goldberg J."/>
            <person name="Griggs A."/>
            <person name="Gujja S."/>
            <person name="Hansen M."/>
            <person name="Howarth C."/>
            <person name="Imamovic A."/>
            <person name="Larimer J."/>
            <person name="McCowan C."/>
            <person name="Murphy C."/>
            <person name="Neiman D."/>
            <person name="Pearson M."/>
            <person name="Priest M."/>
            <person name="Roberts A."/>
            <person name="Saif S."/>
            <person name="Shea T."/>
            <person name="Sisk P."/>
            <person name="Sykes S."/>
            <person name="Wortman J."/>
            <person name="Nusbaum C."/>
            <person name="Birren B."/>
        </authorList>
    </citation>
    <scope>NUCLEOTIDE SEQUENCE [LARGE SCALE GENOMIC DNA]</scope>
    <source>
        <strain evidence="3">PRA339</strain>
    </source>
</reference>
<evidence type="ECO:0000256" key="1">
    <source>
        <dbReference type="SAM" id="Coils"/>
    </source>
</evidence>
<reference evidence="2 3" key="2">
    <citation type="submission" date="2014-03" db="EMBL/GenBank/DDBJ databases">
        <title>The Genome Sequence of Anncaliia algerae insect isolate PRA339.</title>
        <authorList>
            <consortium name="The Broad Institute Genome Sequencing Platform"/>
            <consortium name="The Broad Institute Genome Sequencing Center for Infectious Disease"/>
            <person name="Cuomo C."/>
            <person name="Becnel J."/>
            <person name="Sanscrainte N."/>
            <person name="Walker B."/>
            <person name="Young S.K."/>
            <person name="Zeng Q."/>
            <person name="Gargeya S."/>
            <person name="Fitzgerald M."/>
            <person name="Haas B."/>
            <person name="Abouelleil A."/>
            <person name="Alvarado L."/>
            <person name="Arachchi H.M."/>
            <person name="Berlin A.M."/>
            <person name="Chapman S.B."/>
            <person name="Dewar J."/>
            <person name="Goldberg J."/>
            <person name="Griggs A."/>
            <person name="Gujja S."/>
            <person name="Hansen M."/>
            <person name="Howarth C."/>
            <person name="Imamovic A."/>
            <person name="Larimer J."/>
            <person name="McCowan C."/>
            <person name="Murphy C."/>
            <person name="Neiman D."/>
            <person name="Pearson M."/>
            <person name="Priest M."/>
            <person name="Roberts A."/>
            <person name="Saif S."/>
            <person name="Shea T."/>
            <person name="Sisk P."/>
            <person name="Sykes S."/>
            <person name="Wortman J."/>
            <person name="Nusbaum C."/>
            <person name="Birren B."/>
        </authorList>
    </citation>
    <scope>NUCLEOTIDE SEQUENCE [LARGE SCALE GENOMIC DNA]</scope>
    <source>
        <strain evidence="2 3">PRA339</strain>
    </source>
</reference>
<dbReference type="AlphaFoldDB" id="A0A059F4X4"/>
<name>A0A059F4X4_9MICR</name>
<evidence type="ECO:0000313" key="2">
    <source>
        <dbReference type="EMBL" id="KCZ82137.1"/>
    </source>
</evidence>
<organism evidence="2 3">
    <name type="scientific">Anncaliia algerae PRA339</name>
    <dbReference type="NCBI Taxonomy" id="1288291"/>
    <lineage>
        <taxon>Eukaryota</taxon>
        <taxon>Fungi</taxon>
        <taxon>Fungi incertae sedis</taxon>
        <taxon>Microsporidia</taxon>
        <taxon>Tubulinosematoidea</taxon>
        <taxon>Tubulinosematidae</taxon>
        <taxon>Anncaliia</taxon>
    </lineage>
</organism>
<keyword evidence="3" id="KW-1185">Reference proteome</keyword>
<evidence type="ECO:0000313" key="3">
    <source>
        <dbReference type="Proteomes" id="UP000030655"/>
    </source>
</evidence>
<dbReference type="HOGENOM" id="CLU_1304588_0_0_1"/>
<feature type="coiled-coil region" evidence="1">
    <location>
        <begin position="79"/>
        <end position="120"/>
    </location>
</feature>